<protein>
    <submittedName>
        <fullName evidence="1">Uncharacterized protein</fullName>
    </submittedName>
</protein>
<comment type="caution">
    <text evidence="1">The sequence shown here is derived from an EMBL/GenBank/DDBJ whole genome shotgun (WGS) entry which is preliminary data.</text>
</comment>
<name>A0ACC0AKK8_CATRO</name>
<organism evidence="1 2">
    <name type="scientific">Catharanthus roseus</name>
    <name type="common">Madagascar periwinkle</name>
    <name type="synonym">Vinca rosea</name>
    <dbReference type="NCBI Taxonomy" id="4058"/>
    <lineage>
        <taxon>Eukaryota</taxon>
        <taxon>Viridiplantae</taxon>
        <taxon>Streptophyta</taxon>
        <taxon>Embryophyta</taxon>
        <taxon>Tracheophyta</taxon>
        <taxon>Spermatophyta</taxon>
        <taxon>Magnoliopsida</taxon>
        <taxon>eudicotyledons</taxon>
        <taxon>Gunneridae</taxon>
        <taxon>Pentapetalae</taxon>
        <taxon>asterids</taxon>
        <taxon>lamiids</taxon>
        <taxon>Gentianales</taxon>
        <taxon>Apocynaceae</taxon>
        <taxon>Rauvolfioideae</taxon>
        <taxon>Vinceae</taxon>
        <taxon>Catharanthinae</taxon>
        <taxon>Catharanthus</taxon>
    </lineage>
</organism>
<sequence length="541" mass="62426">MACEAEKKKKKKIGIIGAGMSGLLACKYTLQKGFSPIVFEAQDCIGGVWSKTIESTRLQTPKSYYQFSDFQWPNSSVTDNNNNFPYHYQVVDYLYSYASHFNILSLIKFNSKVIAIDYCTQLEQQKEEDDDDLASSWQLWGGTGLAFSPLGKWNLTVQNLLHSSIHVHKVDFVIVCIGMFSDLPNIPQFPMKKGPEVFNGKVIHSMEYAVMGSLEAAEFIKQKRVAVIGFQKSALDIAALVSNINGVRHPCTLLFKKVYWTIPAYLNEFNFKNLNRFSELMIHKPGEGFLLWLLALLLSPLLWIFSKAIESYLKWIYPLKRYKMIPKHSFLEQICSCKLPVLPQNFYDKVKQGSLILENFQTFSFCKDGLRIVINDDENVTTVEADIVIFATGYKSDQKFANIFNSVDFQKYITGSSAPFYRECIHPRIPQLAFLGYSEHPSALFSTEMRTKWLSNFLAGKFKLPTIKEMEENVMKWENYLRRHYYSNNKGNYKRSCGSVLLQIYCNDELCKDMNFNPRRKKNVFSEFFSPYTPMDYADIL</sequence>
<dbReference type="Proteomes" id="UP001060085">
    <property type="component" value="Linkage Group LG05"/>
</dbReference>
<gene>
    <name evidence="1" type="ORF">M9H77_20238</name>
</gene>
<keyword evidence="2" id="KW-1185">Reference proteome</keyword>
<evidence type="ECO:0000313" key="1">
    <source>
        <dbReference type="EMBL" id="KAI5660915.1"/>
    </source>
</evidence>
<reference evidence="2" key="1">
    <citation type="journal article" date="2023" name="Nat. Plants">
        <title>Single-cell RNA sequencing provides a high-resolution roadmap for understanding the multicellular compartmentation of specialized metabolism.</title>
        <authorList>
            <person name="Sun S."/>
            <person name="Shen X."/>
            <person name="Li Y."/>
            <person name="Li Y."/>
            <person name="Wang S."/>
            <person name="Li R."/>
            <person name="Zhang H."/>
            <person name="Shen G."/>
            <person name="Guo B."/>
            <person name="Wei J."/>
            <person name="Xu J."/>
            <person name="St-Pierre B."/>
            <person name="Chen S."/>
            <person name="Sun C."/>
        </authorList>
    </citation>
    <scope>NUCLEOTIDE SEQUENCE [LARGE SCALE GENOMIC DNA]</scope>
</reference>
<accession>A0ACC0AKK8</accession>
<dbReference type="EMBL" id="CM044705">
    <property type="protein sequence ID" value="KAI5660915.1"/>
    <property type="molecule type" value="Genomic_DNA"/>
</dbReference>
<proteinExistence type="predicted"/>
<evidence type="ECO:0000313" key="2">
    <source>
        <dbReference type="Proteomes" id="UP001060085"/>
    </source>
</evidence>